<evidence type="ECO:0000256" key="2">
    <source>
        <dbReference type="ARBA" id="ARBA00023136"/>
    </source>
</evidence>
<evidence type="ECO:0000256" key="3">
    <source>
        <dbReference type="ARBA" id="ARBA00023157"/>
    </source>
</evidence>
<dbReference type="STRING" id="48701.ENSPMEP00000014523"/>
<accession>A0A3B3XHS1</accession>
<protein>
    <submittedName>
        <fullName evidence="5">Uncharacterized protein</fullName>
    </submittedName>
</protein>
<organism evidence="5 6">
    <name type="scientific">Poecilia mexicana</name>
    <dbReference type="NCBI Taxonomy" id="48701"/>
    <lineage>
        <taxon>Eukaryota</taxon>
        <taxon>Metazoa</taxon>
        <taxon>Chordata</taxon>
        <taxon>Craniata</taxon>
        <taxon>Vertebrata</taxon>
        <taxon>Euteleostomi</taxon>
        <taxon>Actinopterygii</taxon>
        <taxon>Neopterygii</taxon>
        <taxon>Teleostei</taxon>
        <taxon>Neoteleostei</taxon>
        <taxon>Acanthomorphata</taxon>
        <taxon>Ovalentaria</taxon>
        <taxon>Atherinomorphae</taxon>
        <taxon>Cyprinodontiformes</taxon>
        <taxon>Poeciliidae</taxon>
        <taxon>Poeciliinae</taxon>
        <taxon>Poecilia</taxon>
    </lineage>
</organism>
<dbReference type="Ensembl" id="ENSPMET00000022548.1">
    <property type="protein sequence ID" value="ENSPMEP00000014523.1"/>
    <property type="gene ID" value="ENSPMEG00000016917.1"/>
</dbReference>
<dbReference type="GO" id="GO:0016020">
    <property type="term" value="C:membrane"/>
    <property type="evidence" value="ECO:0007669"/>
    <property type="project" value="UniProtKB-SubCell"/>
</dbReference>
<dbReference type="Proteomes" id="UP000261480">
    <property type="component" value="Unplaced"/>
</dbReference>
<proteinExistence type="predicted"/>
<keyword evidence="6" id="KW-1185">Reference proteome</keyword>
<keyword evidence="3" id="KW-1015">Disulfide bond</keyword>
<reference evidence="5" key="1">
    <citation type="submission" date="2025-08" db="UniProtKB">
        <authorList>
            <consortium name="Ensembl"/>
        </authorList>
    </citation>
    <scope>IDENTIFICATION</scope>
</reference>
<evidence type="ECO:0000256" key="4">
    <source>
        <dbReference type="ARBA" id="ARBA00023180"/>
    </source>
</evidence>
<name>A0A3B3XHS1_9TELE</name>
<dbReference type="PANTHER" id="PTHR24038">
    <property type="entry name" value="STABILIN"/>
    <property type="match status" value="1"/>
</dbReference>
<keyword evidence="4" id="KW-0325">Glycoprotein</keyword>
<dbReference type="PANTHER" id="PTHR24038:SF11">
    <property type="entry name" value="INTEGRIN BETA-LIKE PROTEIN E"/>
    <property type="match status" value="1"/>
</dbReference>
<evidence type="ECO:0000313" key="5">
    <source>
        <dbReference type="Ensembl" id="ENSPMEP00000014523.1"/>
    </source>
</evidence>
<comment type="subcellular location">
    <subcellularLocation>
        <location evidence="1">Membrane</location>
    </subcellularLocation>
</comment>
<evidence type="ECO:0000256" key="1">
    <source>
        <dbReference type="ARBA" id="ARBA00004370"/>
    </source>
</evidence>
<keyword evidence="2" id="KW-0472">Membrane</keyword>
<evidence type="ECO:0000313" key="6">
    <source>
        <dbReference type="Proteomes" id="UP000261480"/>
    </source>
</evidence>
<dbReference type="AlphaFoldDB" id="A0A3B3XHS1"/>
<reference evidence="5" key="2">
    <citation type="submission" date="2025-09" db="UniProtKB">
        <authorList>
            <consortium name="Ensembl"/>
        </authorList>
    </citation>
    <scope>IDENTIFICATION</scope>
</reference>
<sequence length="147" mass="16550">MKNNVSSASSLVLLGPGTDPLLFCWSFCLFLQNFCSNSTVLRTQTACHSCSISMFVPCPTGFRRISLIGSGLDRYQIQTSSLQLAVSGCSFQCFQQVEVKSCCPGYWGPDCMGQYCSALTVFCRKLGPDRTWTKDQSRFWSRFWFRP</sequence>